<evidence type="ECO:0000256" key="7">
    <source>
        <dbReference type="ARBA" id="ARBA00030510"/>
    </source>
</evidence>
<evidence type="ECO:0000256" key="4">
    <source>
        <dbReference type="ARBA" id="ARBA00018936"/>
    </source>
</evidence>
<keyword evidence="14" id="KW-1185">Reference proteome</keyword>
<evidence type="ECO:0000256" key="1">
    <source>
        <dbReference type="ARBA" id="ARBA00001946"/>
    </source>
</evidence>
<dbReference type="Proteomes" id="UP000887581">
    <property type="component" value="Unplaced"/>
</dbReference>
<feature type="domain" description="Thiamine pyrophosphate enzyme N-terminal TPP-binding" evidence="13">
    <location>
        <begin position="69"/>
        <end position="183"/>
    </location>
</feature>
<evidence type="ECO:0000256" key="5">
    <source>
        <dbReference type="ARBA" id="ARBA00022723"/>
    </source>
</evidence>
<dbReference type="InterPro" id="IPR011766">
    <property type="entry name" value="TPP_enzyme_TPP-bd"/>
</dbReference>
<evidence type="ECO:0000259" key="11">
    <source>
        <dbReference type="Pfam" id="PF00205"/>
    </source>
</evidence>
<comment type="similarity">
    <text evidence="3 10">Belongs to the TPP enzyme family.</text>
</comment>
<keyword evidence="6 10" id="KW-0786">Thiamine pyrophosphate</keyword>
<dbReference type="InterPro" id="IPR000399">
    <property type="entry name" value="TPP-bd_CS"/>
</dbReference>
<keyword evidence="5" id="KW-0479">Metal-binding</keyword>
<evidence type="ECO:0000256" key="3">
    <source>
        <dbReference type="ARBA" id="ARBA00007812"/>
    </source>
</evidence>
<organism evidence="14 15">
    <name type="scientific">Setaria digitata</name>
    <dbReference type="NCBI Taxonomy" id="48799"/>
    <lineage>
        <taxon>Eukaryota</taxon>
        <taxon>Metazoa</taxon>
        <taxon>Ecdysozoa</taxon>
        <taxon>Nematoda</taxon>
        <taxon>Chromadorea</taxon>
        <taxon>Rhabditida</taxon>
        <taxon>Spirurina</taxon>
        <taxon>Spiruromorpha</taxon>
        <taxon>Filarioidea</taxon>
        <taxon>Setariidae</taxon>
        <taxon>Setaria</taxon>
    </lineage>
</organism>
<dbReference type="CDD" id="cd02004">
    <property type="entry name" value="TPP_BZL_OCoD_HPCL"/>
    <property type="match status" value="1"/>
</dbReference>
<dbReference type="InterPro" id="IPR029061">
    <property type="entry name" value="THDP-binding"/>
</dbReference>
<name>A0A915PZY1_9BILA</name>
<dbReference type="InterPro" id="IPR045229">
    <property type="entry name" value="TPP_enz"/>
</dbReference>
<evidence type="ECO:0000313" key="14">
    <source>
        <dbReference type="Proteomes" id="UP000887581"/>
    </source>
</evidence>
<dbReference type="Gene3D" id="3.40.50.1220">
    <property type="entry name" value="TPP-binding domain"/>
    <property type="match status" value="1"/>
</dbReference>
<accession>A0A915PZY1</accession>
<feature type="domain" description="Thiamine pyrophosphate enzyme central" evidence="11">
    <location>
        <begin position="291"/>
        <end position="421"/>
    </location>
</feature>
<dbReference type="InterPro" id="IPR012000">
    <property type="entry name" value="Thiamin_PyroP_enz_cen_dom"/>
</dbReference>
<comment type="catalytic activity">
    <reaction evidence="8">
        <text>2-hydroxyoctadecanoyl-CoA = heptadecanal + formyl-CoA</text>
        <dbReference type="Rhea" id="RHEA:55196"/>
        <dbReference type="ChEBI" id="CHEBI:57376"/>
        <dbReference type="ChEBI" id="CHEBI:74116"/>
        <dbReference type="ChEBI" id="CHEBI:138631"/>
    </reaction>
    <physiologicalReaction direction="left-to-right" evidence="8">
        <dbReference type="Rhea" id="RHEA:55197"/>
    </physiologicalReaction>
</comment>
<dbReference type="SUPFAM" id="SSF52518">
    <property type="entry name" value="Thiamin diphosphate-binding fold (THDP-binding)"/>
    <property type="match status" value="2"/>
</dbReference>
<dbReference type="SUPFAM" id="SSF52467">
    <property type="entry name" value="DHS-like NAD/FAD-binding domain"/>
    <property type="match status" value="1"/>
</dbReference>
<dbReference type="Pfam" id="PF02775">
    <property type="entry name" value="TPP_enzyme_C"/>
    <property type="match status" value="1"/>
</dbReference>
<evidence type="ECO:0000256" key="10">
    <source>
        <dbReference type="RuleBase" id="RU362132"/>
    </source>
</evidence>
<evidence type="ECO:0000313" key="15">
    <source>
        <dbReference type="WBParaSite" id="sdigi.contig66.g3459.t1"/>
    </source>
</evidence>
<comment type="catalytic activity">
    <reaction evidence="9">
        <text>(2R)-hydroxyhexadecanoyl-CoA = pentadecanal + formyl-CoA</text>
        <dbReference type="Rhea" id="RHEA:55212"/>
        <dbReference type="ChEBI" id="CHEBI:17302"/>
        <dbReference type="ChEBI" id="CHEBI:57376"/>
        <dbReference type="ChEBI" id="CHEBI:138654"/>
    </reaction>
    <physiologicalReaction direction="left-to-right" evidence="9">
        <dbReference type="Rhea" id="RHEA:55213"/>
    </physiologicalReaction>
</comment>
<comment type="cofactor">
    <cofactor evidence="1">
        <name>Mg(2+)</name>
        <dbReference type="ChEBI" id="CHEBI:18420"/>
    </cofactor>
</comment>
<evidence type="ECO:0000259" key="13">
    <source>
        <dbReference type="Pfam" id="PF02776"/>
    </source>
</evidence>
<dbReference type="PANTHER" id="PTHR18968:SF166">
    <property type="entry name" value="2-HYDROXYACYL-COA LYASE 2"/>
    <property type="match status" value="1"/>
</dbReference>
<dbReference type="InterPro" id="IPR029035">
    <property type="entry name" value="DHS-like_NAD/FAD-binding_dom"/>
</dbReference>
<dbReference type="AlphaFoldDB" id="A0A915PZY1"/>
<dbReference type="GO" id="GO:0030976">
    <property type="term" value="F:thiamine pyrophosphate binding"/>
    <property type="evidence" value="ECO:0007669"/>
    <property type="project" value="InterPro"/>
</dbReference>
<comment type="cofactor">
    <cofactor evidence="2">
        <name>thiamine diphosphate</name>
        <dbReference type="ChEBI" id="CHEBI:58937"/>
    </cofactor>
</comment>
<protein>
    <recommendedName>
        <fullName evidence="4">2-hydroxyacyl-CoA lyase 2</fullName>
    </recommendedName>
    <alternativeName>
        <fullName evidence="7">IlvB-like protein</fullName>
    </alternativeName>
</protein>
<feature type="domain" description="Thiamine pyrophosphate enzyme TPP-binding" evidence="12">
    <location>
        <begin position="501"/>
        <end position="651"/>
    </location>
</feature>
<dbReference type="WBParaSite" id="sdigi.contig66.g3459.t1">
    <property type="protein sequence ID" value="sdigi.contig66.g3459.t1"/>
    <property type="gene ID" value="sdigi.contig66.g3459"/>
</dbReference>
<proteinExistence type="inferred from homology"/>
<evidence type="ECO:0000256" key="9">
    <source>
        <dbReference type="ARBA" id="ARBA00048767"/>
    </source>
</evidence>
<dbReference type="GO" id="GO:0009097">
    <property type="term" value="P:isoleucine biosynthetic process"/>
    <property type="evidence" value="ECO:0007669"/>
    <property type="project" value="TreeGrafter"/>
</dbReference>
<dbReference type="CDD" id="cd07035">
    <property type="entry name" value="TPP_PYR_POX_like"/>
    <property type="match status" value="1"/>
</dbReference>
<dbReference type="GO" id="GO:0003984">
    <property type="term" value="F:acetolactate synthase activity"/>
    <property type="evidence" value="ECO:0007669"/>
    <property type="project" value="TreeGrafter"/>
</dbReference>
<evidence type="ECO:0000259" key="12">
    <source>
        <dbReference type="Pfam" id="PF02775"/>
    </source>
</evidence>
<reference evidence="15" key="1">
    <citation type="submission" date="2022-11" db="UniProtKB">
        <authorList>
            <consortium name="WormBaseParasite"/>
        </authorList>
    </citation>
    <scope>IDENTIFICATION</scope>
</reference>
<dbReference type="PROSITE" id="PS00187">
    <property type="entry name" value="TPP_ENZYMES"/>
    <property type="match status" value="1"/>
</dbReference>
<dbReference type="PANTHER" id="PTHR18968">
    <property type="entry name" value="THIAMINE PYROPHOSPHATE ENZYMES"/>
    <property type="match status" value="1"/>
</dbReference>
<dbReference type="InterPro" id="IPR012001">
    <property type="entry name" value="Thiamin_PyroP_enz_TPP-bd_dom"/>
</dbReference>
<dbReference type="GO" id="GO:0009099">
    <property type="term" value="P:L-valine biosynthetic process"/>
    <property type="evidence" value="ECO:0007669"/>
    <property type="project" value="TreeGrafter"/>
</dbReference>
<evidence type="ECO:0000256" key="8">
    <source>
        <dbReference type="ARBA" id="ARBA00048738"/>
    </source>
</evidence>
<dbReference type="Pfam" id="PF00205">
    <property type="entry name" value="TPP_enzyme_M"/>
    <property type="match status" value="1"/>
</dbReference>
<sequence>MLLLLECLIALIALILWLIKIFNIDSIQTFRQILTDLYTSERSHWLLDLFQNGLYRILHIQVDEKSEHHGGELVAAVLKAHNVKEIFTLCGGHISPILVAADHLGIHVYDTRHEVNAVFAADAVARLRQGVGVAVVTAGPGLTNTITAVKNAQMAETAIVIIAGAAPTLSKNRGALQDIDQISLMRPLCKYVARITRIKDIVTTLREAIYVVQSDTPGPAFVEIPVDVLYSYGTVFKEMKIVRARNLKQKMINLYLLAHICRQFSGGWFTTQSILPKPATITFPKDDDILKLMNLLMKAKKPVLVMGSQAVLAPVSVYELRDAVKAFNIPTYLGGMSRGLLGYRSSIHMRHNRKDALREADLVILAGAVCDFRLSYGRALSSHANIISINRNRSQLLKNEGLFWRVKLAIQADVATTLVNLANRLKSADYKATPFYLFVSFKTQSPLVEEWISYLVVKEEEKNAANINKMNEAVISNKINPLHVLSLIDKVLPEDAILIADGGDFVGSAAYIVHPRGPLQWLDPGVFGTLGVGAGFALGAKAVYPDRPVVILYGDGSCGFSLMEFDTFSRHKFSVIALIGNDACWSQIAREQIAVFQSSVAVDLYHTRYDSVGAALGARGELIASEEDLRKERFEKIFASATSGTPVVVNIVIGKSDFRDGSISV</sequence>
<dbReference type="Pfam" id="PF02776">
    <property type="entry name" value="TPP_enzyme_N"/>
    <property type="match status" value="1"/>
</dbReference>
<dbReference type="GO" id="GO:0000287">
    <property type="term" value="F:magnesium ion binding"/>
    <property type="evidence" value="ECO:0007669"/>
    <property type="project" value="InterPro"/>
</dbReference>
<evidence type="ECO:0000256" key="6">
    <source>
        <dbReference type="ARBA" id="ARBA00023052"/>
    </source>
</evidence>
<dbReference type="Gene3D" id="3.40.50.970">
    <property type="match status" value="2"/>
</dbReference>
<dbReference type="GO" id="GO:0005948">
    <property type="term" value="C:acetolactate synthase complex"/>
    <property type="evidence" value="ECO:0007669"/>
    <property type="project" value="TreeGrafter"/>
</dbReference>
<dbReference type="GO" id="GO:0050660">
    <property type="term" value="F:flavin adenine dinucleotide binding"/>
    <property type="evidence" value="ECO:0007669"/>
    <property type="project" value="TreeGrafter"/>
</dbReference>
<evidence type="ECO:0000256" key="2">
    <source>
        <dbReference type="ARBA" id="ARBA00001964"/>
    </source>
</evidence>